<dbReference type="AlphaFoldDB" id="A0A939GBK8"/>
<evidence type="ECO:0000256" key="2">
    <source>
        <dbReference type="SAM" id="MobiDB-lite"/>
    </source>
</evidence>
<dbReference type="InterPro" id="IPR000073">
    <property type="entry name" value="AB_hydrolase_1"/>
</dbReference>
<evidence type="ECO:0000313" key="4">
    <source>
        <dbReference type="EMBL" id="MBO0933855.1"/>
    </source>
</evidence>
<proteinExistence type="predicted"/>
<evidence type="ECO:0000259" key="3">
    <source>
        <dbReference type="Pfam" id="PF00561"/>
    </source>
</evidence>
<keyword evidence="5" id="KW-1185">Reference proteome</keyword>
<feature type="compositionally biased region" description="Polar residues" evidence="2">
    <location>
        <begin position="1"/>
        <end position="14"/>
    </location>
</feature>
<reference evidence="4 5" key="1">
    <citation type="submission" date="2021-03" db="EMBL/GenBank/DDBJ databases">
        <title>Fibrella sp. HMF5036 genome sequencing and assembly.</title>
        <authorList>
            <person name="Kang H."/>
            <person name="Kim H."/>
            <person name="Bae S."/>
            <person name="Joh K."/>
        </authorList>
    </citation>
    <scope>NUCLEOTIDE SEQUENCE [LARGE SCALE GENOMIC DNA]</scope>
    <source>
        <strain evidence="4 5">HMF5036</strain>
    </source>
</reference>
<dbReference type="Gene3D" id="3.40.50.1820">
    <property type="entry name" value="alpha/beta hydrolase"/>
    <property type="match status" value="1"/>
</dbReference>
<dbReference type="GO" id="GO:0016787">
    <property type="term" value="F:hydrolase activity"/>
    <property type="evidence" value="ECO:0007669"/>
    <property type="project" value="UniProtKB-KW"/>
</dbReference>
<dbReference type="SUPFAM" id="SSF53474">
    <property type="entry name" value="alpha/beta-Hydrolases"/>
    <property type="match status" value="1"/>
</dbReference>
<dbReference type="PANTHER" id="PTHR43329">
    <property type="entry name" value="EPOXIDE HYDROLASE"/>
    <property type="match status" value="1"/>
</dbReference>
<evidence type="ECO:0000256" key="1">
    <source>
        <dbReference type="ARBA" id="ARBA00022801"/>
    </source>
</evidence>
<sequence length="300" mass="32201">MTNVSSTATNTGHHNGSEAPSLLPAGFTEATVAVNGIRIHYVLGGQGEPLVLVHGWPQTWYAWHRLMPALAAHYTVIVPDLRGAGLSDKPAPAMGYDAYTLADDLHQLVQQLGFSSIRLVGHDIGAMVAYAYAATHPTEVYRLGLFDGPLLGVGPQLPPRPGIWHPGFHMTPALPELLTAGRERDYLTYFFTHFAYDKTAFSTAEVDEFVRAYSAPGAMSAGFEWYRAFPATAARNQVSAQTKLAMPVLALGGQHSAGPTIVATVQAVADDVRGGSVPNAGHWLAEENPAYLLDQLIAFL</sequence>
<dbReference type="PRINTS" id="PR00412">
    <property type="entry name" value="EPOXHYDRLASE"/>
</dbReference>
<comment type="caution">
    <text evidence="4">The sequence shown here is derived from an EMBL/GenBank/DDBJ whole genome shotgun (WGS) entry which is preliminary data.</text>
</comment>
<dbReference type="Proteomes" id="UP000664795">
    <property type="component" value="Unassembled WGS sequence"/>
</dbReference>
<evidence type="ECO:0000313" key="5">
    <source>
        <dbReference type="Proteomes" id="UP000664795"/>
    </source>
</evidence>
<feature type="region of interest" description="Disordered" evidence="2">
    <location>
        <begin position="1"/>
        <end position="22"/>
    </location>
</feature>
<dbReference type="Pfam" id="PF00561">
    <property type="entry name" value="Abhydrolase_1"/>
    <property type="match status" value="1"/>
</dbReference>
<keyword evidence="1 4" id="KW-0378">Hydrolase</keyword>
<dbReference type="RefSeq" id="WP_207337819.1">
    <property type="nucleotide sequence ID" value="NZ_JAFMYU010000023.1"/>
</dbReference>
<feature type="domain" description="AB hydrolase-1" evidence="3">
    <location>
        <begin position="49"/>
        <end position="145"/>
    </location>
</feature>
<name>A0A939GBK8_9BACT</name>
<dbReference type="EMBL" id="JAFMYU010000023">
    <property type="protein sequence ID" value="MBO0933855.1"/>
    <property type="molecule type" value="Genomic_DNA"/>
</dbReference>
<accession>A0A939GBK8</accession>
<dbReference type="PRINTS" id="PR00111">
    <property type="entry name" value="ABHYDROLASE"/>
</dbReference>
<dbReference type="InterPro" id="IPR000639">
    <property type="entry name" value="Epox_hydrolase-like"/>
</dbReference>
<dbReference type="InterPro" id="IPR029058">
    <property type="entry name" value="AB_hydrolase_fold"/>
</dbReference>
<organism evidence="4 5">
    <name type="scientific">Fibrella aquatilis</name>
    <dbReference type="NCBI Taxonomy" id="2817059"/>
    <lineage>
        <taxon>Bacteria</taxon>
        <taxon>Pseudomonadati</taxon>
        <taxon>Bacteroidota</taxon>
        <taxon>Cytophagia</taxon>
        <taxon>Cytophagales</taxon>
        <taxon>Spirosomataceae</taxon>
        <taxon>Fibrella</taxon>
    </lineage>
</organism>
<gene>
    <name evidence="4" type="ORF">J2I48_22795</name>
</gene>
<protein>
    <submittedName>
        <fullName evidence="4">Alpha/beta hydrolase</fullName>
    </submittedName>
</protein>